<dbReference type="AlphaFoldDB" id="A0AA37Q9Q0"/>
<dbReference type="Proteomes" id="UP001161325">
    <property type="component" value="Unassembled WGS sequence"/>
</dbReference>
<dbReference type="InterPro" id="IPR044148">
    <property type="entry name" value="ALDH_GabD1-like"/>
</dbReference>
<dbReference type="Pfam" id="PF00171">
    <property type="entry name" value="Aldedh"/>
    <property type="match status" value="1"/>
</dbReference>
<dbReference type="RefSeq" id="WP_284350755.1">
    <property type="nucleotide sequence ID" value="NZ_BRXS01000004.1"/>
</dbReference>
<dbReference type="PANTHER" id="PTHR43217">
    <property type="entry name" value="SUCCINATE SEMIALDEHYDE DEHYDROGENASE [NAD(P)+] SAD"/>
    <property type="match status" value="1"/>
</dbReference>
<dbReference type="SUPFAM" id="SSF53720">
    <property type="entry name" value="ALDH-like"/>
    <property type="match status" value="1"/>
</dbReference>
<evidence type="ECO:0000256" key="2">
    <source>
        <dbReference type="ARBA" id="ARBA00022857"/>
    </source>
</evidence>
<dbReference type="InterPro" id="IPR047110">
    <property type="entry name" value="GABD/Sad-like"/>
</dbReference>
<dbReference type="InterPro" id="IPR016162">
    <property type="entry name" value="Ald_DH_N"/>
</dbReference>
<name>A0AA37Q9Q0_9BACT</name>
<reference evidence="5" key="1">
    <citation type="submission" date="2022-08" db="EMBL/GenBank/DDBJ databases">
        <title>Draft genome sequencing of Roseisolibacter agri AW1220.</title>
        <authorList>
            <person name="Tobiishi Y."/>
            <person name="Tonouchi A."/>
        </authorList>
    </citation>
    <scope>NUCLEOTIDE SEQUENCE</scope>
    <source>
        <strain evidence="5">AW1220</strain>
    </source>
</reference>
<feature type="domain" description="Aldehyde dehydrogenase" evidence="4">
    <location>
        <begin position="3"/>
        <end position="452"/>
    </location>
</feature>
<dbReference type="FunFam" id="3.40.309.10:FF:000010">
    <property type="entry name" value="Gamma-aminobutyraldehyde dehydrogenase"/>
    <property type="match status" value="1"/>
</dbReference>
<organism evidence="5 6">
    <name type="scientific">Roseisolibacter agri</name>
    <dbReference type="NCBI Taxonomy" id="2014610"/>
    <lineage>
        <taxon>Bacteria</taxon>
        <taxon>Pseudomonadati</taxon>
        <taxon>Gemmatimonadota</taxon>
        <taxon>Gemmatimonadia</taxon>
        <taxon>Gemmatimonadales</taxon>
        <taxon>Gemmatimonadaceae</taxon>
        <taxon>Roseisolibacter</taxon>
    </lineage>
</organism>
<keyword evidence="2" id="KW-0521">NADP</keyword>
<dbReference type="PANTHER" id="PTHR43217:SF1">
    <property type="entry name" value="SUCCINATE SEMIALDEHYDE DEHYDROGENASE [NAD(P)+] SAD"/>
    <property type="match status" value="1"/>
</dbReference>
<dbReference type="InterPro" id="IPR016163">
    <property type="entry name" value="Ald_DH_C"/>
</dbReference>
<dbReference type="EMBL" id="BRXS01000004">
    <property type="protein sequence ID" value="GLC26297.1"/>
    <property type="molecule type" value="Genomic_DNA"/>
</dbReference>
<dbReference type="InterPro" id="IPR016161">
    <property type="entry name" value="Ald_DH/histidinol_DH"/>
</dbReference>
<evidence type="ECO:0000256" key="1">
    <source>
        <dbReference type="ARBA" id="ARBA00009986"/>
    </source>
</evidence>
<keyword evidence="3" id="KW-0560">Oxidoreductase</keyword>
<accession>A0AA37Q9Q0</accession>
<dbReference type="Gene3D" id="3.40.309.10">
    <property type="entry name" value="Aldehyde Dehydrogenase, Chain A, domain 2"/>
    <property type="match status" value="1"/>
</dbReference>
<dbReference type="InterPro" id="IPR015590">
    <property type="entry name" value="Aldehyde_DH_dom"/>
</dbReference>
<evidence type="ECO:0000313" key="6">
    <source>
        <dbReference type="Proteomes" id="UP001161325"/>
    </source>
</evidence>
<dbReference type="FunFam" id="3.40.605.10:FF:000012">
    <property type="entry name" value="NAD-dependent succinate-semialdehyde dehydrogenase"/>
    <property type="match status" value="1"/>
</dbReference>
<evidence type="ECO:0000259" key="4">
    <source>
        <dbReference type="Pfam" id="PF00171"/>
    </source>
</evidence>
<sequence>MPIATVNPTTGETLQTFPAHDDAQVEAALARAADAARSWRRTPLAERAAVVARAAEVLDADRERFARLMTLEMGKPLQAARDEAAKCATACRWYAEHGARILAPETLVDDAQGTGRVILQPLGVVLAIMPWNFPFWQVVRFAAPALVAGNVGLLKHASNVPQCALALEEIFTRAGAPAGVFQTLLVEARRVEAIIADPRVAAATLTGSEGAGASVGAAAGRHLKKVVLELGGSDPFVVMPSADLDAAARTAVTARTINNGQSCIAAKRFVVHTNVYDAFLERFVAGMRALKVGDPMDAATQIGPLATAQVRDDVADQVRRSVDEGARLMCGGASLGGDGFFYAPTVLADVTRDGVPAREEVFGPVAAVFRARDLDDAIAIANDTPYGLGSSAWTRDAEEMRRLEGELEAGSVFLNGMVVSDPRLPFGGIKRSGHGRELSAIGLREFVNVKTVRTARAAEASGGTTE</sequence>
<evidence type="ECO:0000256" key="3">
    <source>
        <dbReference type="ARBA" id="ARBA00023002"/>
    </source>
</evidence>
<keyword evidence="6" id="KW-1185">Reference proteome</keyword>
<dbReference type="Gene3D" id="3.40.605.10">
    <property type="entry name" value="Aldehyde Dehydrogenase, Chain A, domain 1"/>
    <property type="match status" value="1"/>
</dbReference>
<dbReference type="CDD" id="cd07100">
    <property type="entry name" value="ALDH_SSADH1_GabD1"/>
    <property type="match status" value="1"/>
</dbReference>
<comment type="similarity">
    <text evidence="1">Belongs to the aldehyde dehydrogenase family.</text>
</comment>
<evidence type="ECO:0000313" key="5">
    <source>
        <dbReference type="EMBL" id="GLC26297.1"/>
    </source>
</evidence>
<proteinExistence type="inferred from homology"/>
<comment type="caution">
    <text evidence="5">The sequence shown here is derived from an EMBL/GenBank/DDBJ whole genome shotgun (WGS) entry which is preliminary data.</text>
</comment>
<dbReference type="GO" id="GO:0004030">
    <property type="term" value="F:aldehyde dehydrogenase [NAD(P)+] activity"/>
    <property type="evidence" value="ECO:0007669"/>
    <property type="project" value="InterPro"/>
</dbReference>
<gene>
    <name evidence="5" type="primary">gabD1</name>
    <name evidence="5" type="ORF">rosag_28100</name>
</gene>
<dbReference type="GO" id="GO:0004777">
    <property type="term" value="F:succinate-semialdehyde dehydrogenase (NAD+) activity"/>
    <property type="evidence" value="ECO:0007669"/>
    <property type="project" value="TreeGrafter"/>
</dbReference>
<protein>
    <submittedName>
        <fullName evidence="5">Succinate-semialdehyde dehydrogenase [NADP(+)] 1</fullName>
    </submittedName>
</protein>